<comment type="subcellular location">
    <subcellularLocation>
        <location evidence="1">Nucleus</location>
        <location evidence="1">Nucleoplasm</location>
    </subcellularLocation>
</comment>
<protein>
    <submittedName>
        <fullName evidence="7">Cyclin-dependent kinase inhibitor 7-like</fullName>
    </submittedName>
</protein>
<dbReference type="KEGG" id="jre:109006958"/>
<accession>A0A2I4GDI3</accession>
<dbReference type="InterPro" id="IPR003175">
    <property type="entry name" value="CDI_dom"/>
</dbReference>
<evidence type="ECO:0000256" key="3">
    <source>
        <dbReference type="ARBA" id="ARBA00023013"/>
    </source>
</evidence>
<feature type="region of interest" description="Disordered" evidence="5">
    <location>
        <begin position="1"/>
        <end position="28"/>
    </location>
</feature>
<dbReference type="PANTHER" id="PTHR46776">
    <property type="entry name" value="CYCLIN-DEPENDENT KINASE INHIBITOR 4-RELATED"/>
    <property type="match status" value="1"/>
</dbReference>
<dbReference type="STRING" id="51240.A0A2I4GDI3"/>
<keyword evidence="6" id="KW-1185">Reference proteome</keyword>
<dbReference type="AlphaFoldDB" id="A0A2I4GDI3"/>
<organism evidence="6 7">
    <name type="scientific">Juglans regia</name>
    <name type="common">English walnut</name>
    <dbReference type="NCBI Taxonomy" id="51240"/>
    <lineage>
        <taxon>Eukaryota</taxon>
        <taxon>Viridiplantae</taxon>
        <taxon>Streptophyta</taxon>
        <taxon>Embryophyta</taxon>
        <taxon>Tracheophyta</taxon>
        <taxon>Spermatophyta</taxon>
        <taxon>Magnoliopsida</taxon>
        <taxon>eudicotyledons</taxon>
        <taxon>Gunneridae</taxon>
        <taxon>Pentapetalae</taxon>
        <taxon>rosids</taxon>
        <taxon>fabids</taxon>
        <taxon>Fagales</taxon>
        <taxon>Juglandaceae</taxon>
        <taxon>Juglans</taxon>
    </lineage>
</organism>
<dbReference type="GO" id="GO:0051726">
    <property type="term" value="P:regulation of cell cycle"/>
    <property type="evidence" value="ECO:0007669"/>
    <property type="project" value="InterPro"/>
</dbReference>
<dbReference type="GeneID" id="109006958"/>
<keyword evidence="4" id="KW-0131">Cell cycle</keyword>
<reference evidence="7" key="1">
    <citation type="submission" date="2025-08" db="UniProtKB">
        <authorList>
            <consortium name="RefSeq"/>
        </authorList>
    </citation>
    <scope>IDENTIFICATION</scope>
    <source>
        <tissue evidence="7">Leaves</tissue>
    </source>
</reference>
<comment type="similarity">
    <text evidence="2">Belongs to the CDI family. ICK/KRP subfamily.</text>
</comment>
<dbReference type="Proteomes" id="UP000235220">
    <property type="component" value="Chromosome 16"/>
</dbReference>
<dbReference type="OrthoDB" id="9940972at2759"/>
<feature type="compositionally biased region" description="Basic and acidic residues" evidence="5">
    <location>
        <begin position="143"/>
        <end position="152"/>
    </location>
</feature>
<evidence type="ECO:0000313" key="6">
    <source>
        <dbReference type="Proteomes" id="UP000235220"/>
    </source>
</evidence>
<dbReference type="FunCoup" id="A0A2I4GDI3">
    <property type="interactions" value="612"/>
</dbReference>
<dbReference type="Pfam" id="PF02234">
    <property type="entry name" value="CDI"/>
    <property type="match status" value="1"/>
</dbReference>
<evidence type="ECO:0000313" key="7">
    <source>
        <dbReference type="RefSeq" id="XP_018841962.1"/>
    </source>
</evidence>
<dbReference type="GO" id="GO:0045740">
    <property type="term" value="P:positive regulation of DNA replication"/>
    <property type="evidence" value="ECO:0000318"/>
    <property type="project" value="GO_Central"/>
</dbReference>
<dbReference type="Gene3D" id="4.10.365.10">
    <property type="entry name" value="p27"/>
    <property type="match status" value="1"/>
</dbReference>
<evidence type="ECO:0000256" key="5">
    <source>
        <dbReference type="SAM" id="MobiDB-lite"/>
    </source>
</evidence>
<dbReference type="InterPro" id="IPR044898">
    <property type="entry name" value="CDI_dom_sf"/>
</dbReference>
<dbReference type="GO" id="GO:0005654">
    <property type="term" value="C:nucleoplasm"/>
    <property type="evidence" value="ECO:0007669"/>
    <property type="project" value="UniProtKB-SubCell"/>
</dbReference>
<keyword evidence="3 7" id="KW-0649">Protein kinase inhibitor</keyword>
<evidence type="ECO:0000256" key="2">
    <source>
        <dbReference type="ARBA" id="ARBA00010274"/>
    </source>
</evidence>
<dbReference type="GO" id="GO:0005634">
    <property type="term" value="C:nucleus"/>
    <property type="evidence" value="ECO:0000318"/>
    <property type="project" value="GO_Central"/>
</dbReference>
<evidence type="ECO:0000256" key="4">
    <source>
        <dbReference type="ARBA" id="ARBA00023306"/>
    </source>
</evidence>
<name>A0A2I4GDI3_JUGRE</name>
<gene>
    <name evidence="7" type="primary">LOC109006958</name>
</gene>
<dbReference type="GO" id="GO:0004861">
    <property type="term" value="F:cyclin-dependent protein serine/threonine kinase inhibitor activity"/>
    <property type="evidence" value="ECO:0000318"/>
    <property type="project" value="GO_Central"/>
</dbReference>
<sequence>MGDCTRNCKRNAPLEGSSTGATAVSKRRRIVGLPDENVELESYPARSSFVDLPENAAAPANSADSRAANVGVLCSSFCTDQLTASCCSSNDQSNEDVRDNSRLMDLEAKISFETVDSTYINNKLSRETTPSSDLCGDSDEMDSLARKPSAENHRPSILVAKAPPKEEIEEFFATADKYEQKRFAEKYNYDIVKDVPMEGRYQWVRLKP</sequence>
<evidence type="ECO:0000256" key="1">
    <source>
        <dbReference type="ARBA" id="ARBA00004642"/>
    </source>
</evidence>
<proteinExistence type="inferred from homology"/>
<dbReference type="Gramene" id="Jr16_18910_p1">
    <property type="protein sequence ID" value="cds.Jr16_18910_p1"/>
    <property type="gene ID" value="Jr16_18910"/>
</dbReference>
<dbReference type="RefSeq" id="XP_018841962.1">
    <property type="nucleotide sequence ID" value="XM_018986417.2"/>
</dbReference>
<feature type="region of interest" description="Disordered" evidence="5">
    <location>
        <begin position="126"/>
        <end position="152"/>
    </location>
</feature>
<dbReference type="InterPro" id="IPR044275">
    <property type="entry name" value="KRP"/>
</dbReference>